<evidence type="ECO:0000256" key="3">
    <source>
        <dbReference type="ARBA" id="ARBA00022781"/>
    </source>
</evidence>
<keyword evidence="8" id="KW-1003">Cell membrane</keyword>
<gene>
    <name evidence="8" type="primary">atpH</name>
    <name evidence="9" type="ORF">GA0061077_0960</name>
</gene>
<keyword evidence="4 8" id="KW-0406">Ion transport</keyword>
<keyword evidence="3 8" id="KW-0375">Hydrogen ion transport</keyword>
<dbReference type="RefSeq" id="WP_091847805.1">
    <property type="nucleotide sequence ID" value="NZ_FMBL01000002.1"/>
</dbReference>
<proteinExistence type="inferred from homology"/>
<keyword evidence="6 8" id="KW-0139">CF(1)</keyword>
<sequence length="275" mass="30406">MQGEASVSADRESRNSLAPKFKAKGTDVWRVGEELFVITNLLDHDNQVERSLTDPSRPAADKEKLIVAILDGQADPLTVEILKDLVSCRWSRAGDIADATEDFAIDAMMYYADATDSTLVVPDELADLHSALLKMSVLRSKLSDEFASAQARLDLLHKVFGASNLNKVTMRLAEHAVANPRHRRFLASLEWLITKFTDHMGESMVTVTTATPLNEQQIQRLVSIYSNKLGRSVHINSFIDPSVLGGMRVQVGSDVTDNTVAAQLLQLKRKVTTEM</sequence>
<dbReference type="InterPro" id="IPR020781">
    <property type="entry name" value="ATPase_OSCP/d_CS"/>
</dbReference>
<comment type="function">
    <text evidence="8">F(1)F(0) ATP synthase produces ATP from ADP in the presence of a proton or sodium gradient. F-type ATPases consist of two structural domains, F(1) containing the extramembraneous catalytic core and F(0) containing the membrane proton channel, linked together by a central stalk and a peripheral stalk. During catalysis, ATP synthesis in the catalytic domain of F(1) is coupled via a rotary mechanism of the central stalk subunits to proton translocation.</text>
</comment>
<keyword evidence="7 8" id="KW-0066">ATP synthesis</keyword>
<dbReference type="PRINTS" id="PR00125">
    <property type="entry name" value="ATPASEDELTA"/>
</dbReference>
<dbReference type="InterPro" id="IPR000711">
    <property type="entry name" value="ATPase_OSCP/dsu"/>
</dbReference>
<evidence type="ECO:0000256" key="7">
    <source>
        <dbReference type="ARBA" id="ARBA00023310"/>
    </source>
</evidence>
<dbReference type="PROSITE" id="PS00389">
    <property type="entry name" value="ATPASE_DELTA"/>
    <property type="match status" value="1"/>
</dbReference>
<dbReference type="GO" id="GO:0045259">
    <property type="term" value="C:proton-transporting ATP synthase complex"/>
    <property type="evidence" value="ECO:0007669"/>
    <property type="project" value="UniProtKB-KW"/>
</dbReference>
<evidence type="ECO:0000256" key="5">
    <source>
        <dbReference type="ARBA" id="ARBA00023136"/>
    </source>
</evidence>
<evidence type="ECO:0000256" key="1">
    <source>
        <dbReference type="ARBA" id="ARBA00004370"/>
    </source>
</evidence>
<keyword evidence="5 8" id="KW-0472">Membrane</keyword>
<dbReference type="Proteomes" id="UP000242610">
    <property type="component" value="Unassembled WGS sequence"/>
</dbReference>
<dbReference type="NCBIfam" id="NF009967">
    <property type="entry name" value="PRK13430.1"/>
    <property type="match status" value="1"/>
</dbReference>
<dbReference type="PANTHER" id="PTHR11910">
    <property type="entry name" value="ATP SYNTHASE DELTA CHAIN"/>
    <property type="match status" value="1"/>
</dbReference>
<evidence type="ECO:0000256" key="8">
    <source>
        <dbReference type="HAMAP-Rule" id="MF_01416"/>
    </source>
</evidence>
<comment type="function">
    <text evidence="8">This protein is part of the stalk that links CF(0) to CF(1). It either transmits conformational changes from CF(0) to CF(1) or is implicated in proton conduction.</text>
</comment>
<evidence type="ECO:0000256" key="6">
    <source>
        <dbReference type="ARBA" id="ARBA00023196"/>
    </source>
</evidence>
<dbReference type="STRING" id="1505727.GA0061077_0960"/>
<evidence type="ECO:0000313" key="10">
    <source>
        <dbReference type="Proteomes" id="UP000242610"/>
    </source>
</evidence>
<dbReference type="AlphaFoldDB" id="A0A1C4H5U0"/>
<evidence type="ECO:0000256" key="4">
    <source>
        <dbReference type="ARBA" id="ARBA00023065"/>
    </source>
</evidence>
<comment type="subcellular location">
    <subcellularLocation>
        <location evidence="8">Cell membrane</location>
        <topology evidence="8">Peripheral membrane protein</topology>
    </subcellularLocation>
    <subcellularLocation>
        <location evidence="1">Membrane</location>
    </subcellularLocation>
</comment>
<dbReference type="GO" id="GO:0005886">
    <property type="term" value="C:plasma membrane"/>
    <property type="evidence" value="ECO:0007669"/>
    <property type="project" value="UniProtKB-SubCell"/>
</dbReference>
<keyword evidence="2 8" id="KW-0813">Transport</keyword>
<comment type="similarity">
    <text evidence="8">Belongs to the ATPase delta chain family.</text>
</comment>
<evidence type="ECO:0000256" key="2">
    <source>
        <dbReference type="ARBA" id="ARBA00022448"/>
    </source>
</evidence>
<protein>
    <recommendedName>
        <fullName evidence="8">ATP synthase subunit delta</fullName>
    </recommendedName>
    <alternativeName>
        <fullName evidence="8">ATP synthase F(1) sector subunit delta</fullName>
    </alternativeName>
    <alternativeName>
        <fullName evidence="8">F-type ATPase subunit delta</fullName>
        <shortName evidence="8">F-ATPase subunit delta</shortName>
    </alternativeName>
</protein>
<accession>A0A1C4H5U0</accession>
<keyword evidence="10" id="KW-1185">Reference proteome</keyword>
<dbReference type="Pfam" id="PF00213">
    <property type="entry name" value="OSCP"/>
    <property type="match status" value="1"/>
</dbReference>
<organism evidence="9 10">
    <name type="scientific">Bifidobacterium commune</name>
    <dbReference type="NCBI Taxonomy" id="1505727"/>
    <lineage>
        <taxon>Bacteria</taxon>
        <taxon>Bacillati</taxon>
        <taxon>Actinomycetota</taxon>
        <taxon>Actinomycetes</taxon>
        <taxon>Bifidobacteriales</taxon>
        <taxon>Bifidobacteriaceae</taxon>
        <taxon>Bifidobacterium</taxon>
    </lineage>
</organism>
<dbReference type="HAMAP" id="MF_01416">
    <property type="entry name" value="ATP_synth_delta_bact"/>
    <property type="match status" value="1"/>
</dbReference>
<evidence type="ECO:0000313" key="9">
    <source>
        <dbReference type="EMBL" id="SCC80048.1"/>
    </source>
</evidence>
<dbReference type="GO" id="GO:0046933">
    <property type="term" value="F:proton-transporting ATP synthase activity, rotational mechanism"/>
    <property type="evidence" value="ECO:0007669"/>
    <property type="project" value="UniProtKB-UniRule"/>
</dbReference>
<dbReference type="OrthoDB" id="5242917at2"/>
<reference evidence="10" key="1">
    <citation type="submission" date="2016-08" db="EMBL/GenBank/DDBJ databases">
        <authorList>
            <person name="Varghese N."/>
            <person name="Submissions Spin"/>
        </authorList>
    </citation>
    <scope>NUCLEOTIDE SEQUENCE [LARGE SCALE GENOMIC DNA]</scope>
    <source>
        <strain evidence="10">R-52791</strain>
    </source>
</reference>
<name>A0A1C4H5U0_9BIFI</name>
<dbReference type="EMBL" id="FMBL01000002">
    <property type="protein sequence ID" value="SCC80048.1"/>
    <property type="molecule type" value="Genomic_DNA"/>
</dbReference>